<keyword evidence="8" id="KW-0671">Queuosine biosynthesis</keyword>
<evidence type="ECO:0000256" key="10">
    <source>
        <dbReference type="PIRSR" id="PIRSR006113-2"/>
    </source>
</evidence>
<dbReference type="InterPro" id="IPR038418">
    <property type="entry name" value="6-PTP_synth/QueD_sf"/>
</dbReference>
<dbReference type="PANTHER" id="PTHR12589">
    <property type="entry name" value="PYRUVOYL TETRAHYDROBIOPTERIN SYNTHASE"/>
    <property type="match status" value="1"/>
</dbReference>
<sequence length="127" mass="14211">MEYRIGKRFSFDAAHHLEGLTSGHKCARVHGHTYTVEVVLAADRLSGPGFVTDFGDLAPFSDFLDKHFDHRDLNEVMNVPPTSELVATHLAHWFIDNLEPLIPGRLVSMRVAETPGSWAEYTPPGRD</sequence>
<keyword evidence="5 8" id="KW-0862">Zinc</keyword>
<feature type="active site" description="Charge relay system" evidence="9">
    <location>
        <position position="113"/>
    </location>
</feature>
<organism evidence="11 12">
    <name type="scientific">Candidatus Protofrankia californiensis</name>
    <dbReference type="NCBI Taxonomy" id="1839754"/>
    <lineage>
        <taxon>Bacteria</taxon>
        <taxon>Bacillati</taxon>
        <taxon>Actinomycetota</taxon>
        <taxon>Actinomycetes</taxon>
        <taxon>Frankiales</taxon>
        <taxon>Frankiaceae</taxon>
        <taxon>Protofrankia</taxon>
    </lineage>
</organism>
<reference evidence="12" key="1">
    <citation type="submission" date="2016-02" db="EMBL/GenBank/DDBJ databases">
        <authorList>
            <person name="Wibberg D."/>
        </authorList>
    </citation>
    <scope>NUCLEOTIDE SEQUENCE [LARGE SCALE GENOMIC DNA]</scope>
</reference>
<evidence type="ECO:0000256" key="5">
    <source>
        <dbReference type="ARBA" id="ARBA00022833"/>
    </source>
</evidence>
<evidence type="ECO:0000256" key="9">
    <source>
        <dbReference type="PIRSR" id="PIRSR006113-1"/>
    </source>
</evidence>
<dbReference type="GO" id="GO:0008616">
    <property type="term" value="P:tRNA queuosine(34) biosynthetic process"/>
    <property type="evidence" value="ECO:0007669"/>
    <property type="project" value="UniProtKB-KW"/>
</dbReference>
<protein>
    <recommendedName>
        <fullName evidence="3 8">6-carboxy-5,6,7,8-tetrahydropterin synthase</fullName>
        <ecNumber evidence="8">4.-.-.-</ecNumber>
    </recommendedName>
</protein>
<feature type="active site" description="Charge relay system" evidence="9">
    <location>
        <position position="70"/>
    </location>
</feature>
<keyword evidence="12" id="KW-1185">Reference proteome</keyword>
<dbReference type="Pfam" id="PF01242">
    <property type="entry name" value="PTPS"/>
    <property type="match status" value="1"/>
</dbReference>
<dbReference type="UniPathway" id="UPA00391"/>
<evidence type="ECO:0000313" key="12">
    <source>
        <dbReference type="Proteomes" id="UP000199013"/>
    </source>
</evidence>
<keyword evidence="4 8" id="KW-0479">Metal-binding</keyword>
<evidence type="ECO:0000256" key="3">
    <source>
        <dbReference type="ARBA" id="ARBA00018141"/>
    </source>
</evidence>
<comment type="pathway">
    <text evidence="1 8">Purine metabolism; 7-cyano-7-deazaguanine biosynthesis.</text>
</comment>
<dbReference type="EC" id="4.-.-.-" evidence="8"/>
<dbReference type="Gene3D" id="3.30.479.10">
    <property type="entry name" value="6-pyruvoyl tetrahydropterin synthase/QueD"/>
    <property type="match status" value="1"/>
</dbReference>
<gene>
    <name evidence="11" type="ORF">FDG2_5008</name>
</gene>
<feature type="binding site" evidence="10">
    <location>
        <position position="15"/>
    </location>
    <ligand>
        <name>Zn(2+)</name>
        <dbReference type="ChEBI" id="CHEBI:29105"/>
    </ligand>
</feature>
<evidence type="ECO:0000256" key="2">
    <source>
        <dbReference type="ARBA" id="ARBA00008900"/>
    </source>
</evidence>
<evidence type="ECO:0000256" key="6">
    <source>
        <dbReference type="ARBA" id="ARBA00023239"/>
    </source>
</evidence>
<comment type="catalytic activity">
    <reaction evidence="7 8">
        <text>7,8-dihydroneopterin 3'-triphosphate + H2O = 6-carboxy-5,6,7,8-tetrahydropterin + triphosphate + acetaldehyde + 2 H(+)</text>
        <dbReference type="Rhea" id="RHEA:27966"/>
        <dbReference type="ChEBI" id="CHEBI:15343"/>
        <dbReference type="ChEBI" id="CHEBI:15377"/>
        <dbReference type="ChEBI" id="CHEBI:15378"/>
        <dbReference type="ChEBI" id="CHEBI:18036"/>
        <dbReference type="ChEBI" id="CHEBI:58462"/>
        <dbReference type="ChEBI" id="CHEBI:61032"/>
        <dbReference type="EC" id="4.1.2.50"/>
    </reaction>
</comment>
<evidence type="ECO:0000256" key="4">
    <source>
        <dbReference type="ARBA" id="ARBA00022723"/>
    </source>
</evidence>
<accession>A0A1C3PA53</accession>
<comment type="similarity">
    <text evidence="2 8">Belongs to the PTPS family. QueD subfamily.</text>
</comment>
<dbReference type="InterPro" id="IPR007115">
    <property type="entry name" value="6-PTP_synth/QueD"/>
</dbReference>
<proteinExistence type="inferred from homology"/>
<evidence type="ECO:0000256" key="1">
    <source>
        <dbReference type="ARBA" id="ARBA00005061"/>
    </source>
</evidence>
<dbReference type="GO" id="GO:0046872">
    <property type="term" value="F:metal ion binding"/>
    <property type="evidence" value="ECO:0007669"/>
    <property type="project" value="UniProtKB-KW"/>
</dbReference>
<dbReference type="AlphaFoldDB" id="A0A1C3PA53"/>
<dbReference type="PANTHER" id="PTHR12589:SF7">
    <property type="entry name" value="6-PYRUVOYL TETRAHYDROBIOPTERIN SYNTHASE"/>
    <property type="match status" value="1"/>
</dbReference>
<feature type="binding site" evidence="10">
    <location>
        <position position="30"/>
    </location>
    <ligand>
        <name>Zn(2+)</name>
        <dbReference type="ChEBI" id="CHEBI:29105"/>
    </ligand>
</feature>
<dbReference type="SUPFAM" id="SSF55620">
    <property type="entry name" value="Tetrahydrobiopterin biosynthesis enzymes-like"/>
    <property type="match status" value="1"/>
</dbReference>
<keyword evidence="6 8" id="KW-0456">Lyase</keyword>
<dbReference type="Proteomes" id="UP000199013">
    <property type="component" value="Unassembled WGS sequence"/>
</dbReference>
<evidence type="ECO:0000256" key="8">
    <source>
        <dbReference type="PIRNR" id="PIRNR006113"/>
    </source>
</evidence>
<dbReference type="EMBL" id="FLUV01002115">
    <property type="protein sequence ID" value="SBW26689.1"/>
    <property type="molecule type" value="Genomic_DNA"/>
</dbReference>
<comment type="cofactor">
    <cofactor evidence="8 10">
        <name>Zn(2+)</name>
        <dbReference type="ChEBI" id="CHEBI:29105"/>
    </cofactor>
    <text evidence="8 10">Binds 1 zinc ion per subunit.</text>
</comment>
<evidence type="ECO:0000313" key="11">
    <source>
        <dbReference type="EMBL" id="SBW26689.1"/>
    </source>
</evidence>
<feature type="active site" description="Proton acceptor" evidence="9">
    <location>
        <position position="26"/>
    </location>
</feature>
<dbReference type="GO" id="GO:0070497">
    <property type="term" value="F:6-carboxytetrahydropterin synthase activity"/>
    <property type="evidence" value="ECO:0007669"/>
    <property type="project" value="UniProtKB-EC"/>
</dbReference>
<name>A0A1C3PA53_9ACTN</name>
<feature type="binding site" evidence="10">
    <location>
        <position position="32"/>
    </location>
    <ligand>
        <name>Zn(2+)</name>
        <dbReference type="ChEBI" id="CHEBI:29105"/>
    </ligand>
</feature>
<evidence type="ECO:0000256" key="7">
    <source>
        <dbReference type="ARBA" id="ARBA00048807"/>
    </source>
</evidence>
<dbReference type="PIRSF" id="PIRSF006113">
    <property type="entry name" value="PTP_synth"/>
    <property type="match status" value="1"/>
</dbReference>